<proteinExistence type="predicted"/>
<dbReference type="InterPro" id="IPR016181">
    <property type="entry name" value="Acyl_CoA_acyltransferase"/>
</dbReference>
<dbReference type="Proteomes" id="UP000286045">
    <property type="component" value="Unassembled WGS sequence"/>
</dbReference>
<dbReference type="PANTHER" id="PTHR42791">
    <property type="entry name" value="GNAT FAMILY ACETYLTRANSFERASE"/>
    <property type="match status" value="1"/>
</dbReference>
<evidence type="ECO:0000313" key="2">
    <source>
        <dbReference type="EMBL" id="RWA03202.1"/>
    </source>
</evidence>
<dbReference type="InterPro" id="IPR000182">
    <property type="entry name" value="GNAT_dom"/>
</dbReference>
<dbReference type="AlphaFoldDB" id="A0A439CM25"/>
<dbReference type="EMBL" id="RYZI01000892">
    <property type="protein sequence ID" value="RWA03202.1"/>
    <property type="molecule type" value="Genomic_DNA"/>
</dbReference>
<dbReference type="SUPFAM" id="SSF55729">
    <property type="entry name" value="Acyl-CoA N-acyltransferases (Nat)"/>
    <property type="match status" value="1"/>
</dbReference>
<evidence type="ECO:0000259" key="1">
    <source>
        <dbReference type="PROSITE" id="PS51186"/>
    </source>
</evidence>
<organism evidence="2 3">
    <name type="scientific">Xylaria grammica</name>
    <dbReference type="NCBI Taxonomy" id="363999"/>
    <lineage>
        <taxon>Eukaryota</taxon>
        <taxon>Fungi</taxon>
        <taxon>Dikarya</taxon>
        <taxon>Ascomycota</taxon>
        <taxon>Pezizomycotina</taxon>
        <taxon>Sordariomycetes</taxon>
        <taxon>Xylariomycetidae</taxon>
        <taxon>Xylariales</taxon>
        <taxon>Xylariaceae</taxon>
        <taxon>Xylaria</taxon>
    </lineage>
</organism>
<protein>
    <recommendedName>
        <fullName evidence="1">N-acetyltransferase domain-containing protein</fullName>
    </recommendedName>
</protein>
<comment type="caution">
    <text evidence="2">The sequence shown here is derived from an EMBL/GenBank/DDBJ whole genome shotgun (WGS) entry which is preliminary data.</text>
</comment>
<dbReference type="InterPro" id="IPR052523">
    <property type="entry name" value="Trichothecene_AcTrans"/>
</dbReference>
<feature type="domain" description="N-acetyltransferase" evidence="1">
    <location>
        <begin position="3"/>
        <end position="208"/>
    </location>
</feature>
<reference evidence="2 3" key="1">
    <citation type="submission" date="2018-12" db="EMBL/GenBank/DDBJ databases">
        <title>Draft genome sequence of Xylaria grammica IHI A82.</title>
        <authorList>
            <person name="Buettner E."/>
            <person name="Kellner H."/>
        </authorList>
    </citation>
    <scope>NUCLEOTIDE SEQUENCE [LARGE SCALE GENOMIC DNA]</scope>
    <source>
        <strain evidence="2 3">IHI A82</strain>
    </source>
</reference>
<sequence length="229" mass="25966">MPLVILPAQICDIEAVYDVYFKAFEHQPVLQILFPEGVDRKVHTEVTTHLWSNNTHGYPIKCVDTDTGKIVGMACWDMFWKPGAEDVWPNPGGAVWLDGKHRETADAILVPIWNMHEKLFGKQKHIYLPTIAVHPDYQRRGAGRLLMRWGIAVAESLGLPIYLESTGPGNSLYQAMGFDKLTHAQIIHKAEVTGSSEDTEIPLMVRMPSKAKEMTFEEWAEKGYPDMYE</sequence>
<dbReference type="PROSITE" id="PS51186">
    <property type="entry name" value="GNAT"/>
    <property type="match status" value="1"/>
</dbReference>
<dbReference type="CDD" id="cd04301">
    <property type="entry name" value="NAT_SF"/>
    <property type="match status" value="1"/>
</dbReference>
<dbReference type="GO" id="GO:0016747">
    <property type="term" value="F:acyltransferase activity, transferring groups other than amino-acyl groups"/>
    <property type="evidence" value="ECO:0007669"/>
    <property type="project" value="InterPro"/>
</dbReference>
<dbReference type="Pfam" id="PF00583">
    <property type="entry name" value="Acetyltransf_1"/>
    <property type="match status" value="1"/>
</dbReference>
<gene>
    <name evidence="2" type="ORF">EKO27_g11903</name>
</gene>
<keyword evidence="3" id="KW-1185">Reference proteome</keyword>
<accession>A0A439CM25</accession>
<evidence type="ECO:0000313" key="3">
    <source>
        <dbReference type="Proteomes" id="UP000286045"/>
    </source>
</evidence>
<dbReference type="PANTHER" id="PTHR42791:SF17">
    <property type="entry name" value="ACETYLTRANSFERASE, GNAT FAMILY FAMILY (AFU_ORTHOLOGUE AFUA_8G05690)"/>
    <property type="match status" value="1"/>
</dbReference>
<dbReference type="Gene3D" id="3.40.630.30">
    <property type="match status" value="1"/>
</dbReference>
<dbReference type="STRING" id="363999.A0A439CM25"/>
<name>A0A439CM25_9PEZI</name>